<evidence type="ECO:0000313" key="2">
    <source>
        <dbReference type="Proteomes" id="UP001447516"/>
    </source>
</evidence>
<dbReference type="EMBL" id="JBDJAW010000002">
    <property type="protein sequence ID" value="MEN3533967.1"/>
    <property type="molecule type" value="Genomic_DNA"/>
</dbReference>
<gene>
    <name evidence="1" type="ORF">AAH991_02540</name>
</gene>
<comment type="caution">
    <text evidence="1">The sequence shown here is derived from an EMBL/GenBank/DDBJ whole genome shotgun (WGS) entry which is preliminary data.</text>
</comment>
<reference evidence="1 2" key="1">
    <citation type="submission" date="2024-05" db="EMBL/GenBank/DDBJ databases">
        <title>Microbispora sp.ZYX-F-249.</title>
        <authorList>
            <person name="Xie H."/>
        </authorList>
    </citation>
    <scope>NUCLEOTIDE SEQUENCE [LARGE SCALE GENOMIC DNA]</scope>
    <source>
        <strain evidence="1 2">ZYX-F-249</strain>
    </source>
</reference>
<name>A0ABV0AGI9_9ACTN</name>
<protein>
    <recommendedName>
        <fullName evidence="3">DUF3558 domain-containing protein</fullName>
    </recommendedName>
</protein>
<evidence type="ECO:0000313" key="1">
    <source>
        <dbReference type="EMBL" id="MEN3533967.1"/>
    </source>
</evidence>
<dbReference type="Proteomes" id="UP001447516">
    <property type="component" value="Unassembled WGS sequence"/>
</dbReference>
<organism evidence="1 2">
    <name type="scientific">Microbispora maris</name>
    <dbReference type="NCBI Taxonomy" id="3144104"/>
    <lineage>
        <taxon>Bacteria</taxon>
        <taxon>Bacillati</taxon>
        <taxon>Actinomycetota</taxon>
        <taxon>Actinomycetes</taxon>
        <taxon>Streptosporangiales</taxon>
        <taxon>Streptosporangiaceae</taxon>
        <taxon>Microbispora</taxon>
    </lineage>
</organism>
<proteinExistence type="predicted"/>
<evidence type="ECO:0008006" key="3">
    <source>
        <dbReference type="Google" id="ProtNLM"/>
    </source>
</evidence>
<keyword evidence="2" id="KW-1185">Reference proteome</keyword>
<dbReference type="RefSeq" id="WP_346224081.1">
    <property type="nucleotide sequence ID" value="NZ_JBDJAW010000002.1"/>
</dbReference>
<accession>A0ABV0AGI9</accession>
<sequence>MDRGTRRTKALWTAVTLGTVALLATAWATVSQAWPWSDALPDRSCWNSIDRSLLSDAAPPGDTSWEVAEGEDQWGDAECTVKTGDWRLNTTVMKTPLKAHLWWRLGIVPLGHGLPGMIRPSGDRIDGWLYLPPCGNELVNVNIPGAASERRDAADFVAKALLAVGNAKIARCGGKPFPDPGTFDWSGMEAVHLAPDESPCGVELPTTLRKKNSALAQLGVLGEGPVARCTALREGDDEHGLGLFSAVVLYDEAILNALSPDGVRATVRVSPGNPLDLTREDLRYDGDAATRLVCGDGGAARFVHVFASGSDAEYAAIKRAVLNKVAGDMGCH</sequence>